<dbReference type="Pfam" id="PF00884">
    <property type="entry name" value="Sulfatase"/>
    <property type="match status" value="1"/>
</dbReference>
<dbReference type="PIRSF" id="PIRSF005091">
    <property type="entry name" value="Mmb_sulf_HI1246"/>
    <property type="match status" value="1"/>
</dbReference>
<evidence type="ECO:0000256" key="4">
    <source>
        <dbReference type="ARBA" id="ARBA00022475"/>
    </source>
</evidence>
<evidence type="ECO:0000256" key="10">
    <source>
        <dbReference type="PIRSR" id="PIRSR005091-3"/>
    </source>
</evidence>
<accession>A0A1L8SW37</accession>
<dbReference type="InterPro" id="IPR017850">
    <property type="entry name" value="Alkaline_phosphatase_core_sf"/>
</dbReference>
<dbReference type="SUPFAM" id="SSF53649">
    <property type="entry name" value="Alkaline phosphatase-like"/>
    <property type="match status" value="1"/>
</dbReference>
<dbReference type="Gene3D" id="3.30.1120.170">
    <property type="match status" value="1"/>
</dbReference>
<keyword evidence="7 11" id="KW-0472">Membrane</keyword>
<dbReference type="GO" id="GO:0046872">
    <property type="term" value="F:metal ion binding"/>
    <property type="evidence" value="ECO:0007669"/>
    <property type="project" value="UniProtKB-KW"/>
</dbReference>
<dbReference type="InterPro" id="IPR012160">
    <property type="entry name" value="LtaS-like"/>
</dbReference>
<keyword evidence="9" id="KW-0479">Metal-binding</keyword>
<dbReference type="PANTHER" id="PTHR47371">
    <property type="entry name" value="LIPOTEICHOIC ACID SYNTHASE"/>
    <property type="match status" value="1"/>
</dbReference>
<evidence type="ECO:0000256" key="9">
    <source>
        <dbReference type="PIRSR" id="PIRSR005091-2"/>
    </source>
</evidence>
<feature type="transmembrane region" description="Helical" evidence="11">
    <location>
        <begin position="131"/>
        <end position="149"/>
    </location>
</feature>
<evidence type="ECO:0000256" key="5">
    <source>
        <dbReference type="ARBA" id="ARBA00022692"/>
    </source>
</evidence>
<evidence type="ECO:0000256" key="11">
    <source>
        <dbReference type="SAM" id="Phobius"/>
    </source>
</evidence>
<dbReference type="CDD" id="cd16015">
    <property type="entry name" value="LTA_synthase"/>
    <property type="match status" value="1"/>
</dbReference>
<comment type="subcellular location">
    <subcellularLocation>
        <location evidence="1">Cell membrane</location>
        <topology evidence="1">Multi-pass membrane protein</topology>
    </subcellularLocation>
</comment>
<name>A0A1L8SW37_9ENTE</name>
<evidence type="ECO:0000256" key="3">
    <source>
        <dbReference type="ARBA" id="ARBA00009983"/>
    </source>
</evidence>
<evidence type="ECO:0000256" key="1">
    <source>
        <dbReference type="ARBA" id="ARBA00004651"/>
    </source>
</evidence>
<keyword evidence="6 11" id="KW-1133">Transmembrane helix</keyword>
<gene>
    <name evidence="13" type="ORF">RV00_GL002312</name>
</gene>
<dbReference type="Gene3D" id="3.40.720.10">
    <property type="entry name" value="Alkaline Phosphatase, subunit A"/>
    <property type="match status" value="1"/>
</dbReference>
<comment type="pathway">
    <text evidence="2">Cell wall biogenesis; lipoteichoic acid biosynthesis.</text>
</comment>
<dbReference type="AlphaFoldDB" id="A0A1L8SW37"/>
<dbReference type="EMBL" id="JXKM01000004">
    <property type="protein sequence ID" value="OJG36168.1"/>
    <property type="molecule type" value="Genomic_DNA"/>
</dbReference>
<proteinExistence type="inferred from homology"/>
<comment type="caution">
    <text evidence="13">The sequence shown here is derived from an EMBL/GenBank/DDBJ whole genome shotgun (WGS) entry which is preliminary data.</text>
</comment>
<organism evidence="13 14">
    <name type="scientific">Enterococcus devriesei</name>
    <dbReference type="NCBI Taxonomy" id="319970"/>
    <lineage>
        <taxon>Bacteria</taxon>
        <taxon>Bacillati</taxon>
        <taxon>Bacillota</taxon>
        <taxon>Bacilli</taxon>
        <taxon>Lactobacillales</taxon>
        <taxon>Enterococcaceae</taxon>
        <taxon>Enterococcus</taxon>
    </lineage>
</organism>
<sequence>MFRMDRVKKAFTNRWLILLTVSVLFWTKTIFAYYVDFSLGVQGSVQYFILWINPIATTLLIFGLFLYVKKIKPALIFLFLLDLLNTVILYLNVIFYREFTDFVTIKSVLGFSKVSQGISGSSFALMKVHDVLYWIDLLVFLGILIYIFAKRKEIVSKPVKKTFAIAISCLSALIFSVNLSMSEANRPQLLQRTFDRSYIVKYLGLDAFTIYDGIKTEQTNSVRAHASSNGLTDILKYTKQHYAAPDPSKYGIAKGKNIIVIHLESFQQFLINMKVDGQEVTPFLNSIGNDNKQTLAFDNFFHEVGQGKTSDAENMLETGTFGLPQGSLFTQLGNDNTFQGAPAILNQQAGYSSAVFHGNVGSFWNRDHVYKNLGYQNFFDRSYFNASDESLGYGILDKDMLKETVGHLEHLQQPFYSKFLTVTNHTPYLTDDKNFNFPSLKTGDSTVDDYVRTAHYLDESLRQFFDYLKASGVYQNSIFMIYGDHFGISDSNNKDLATALGKDPTTWSKFDDAQMQRVPLMFHIPGYTGGGIQHQYGGEIDVLPTLLHLVGVDSQKYIQFGTDLFSPKHDQTVAFRNGDFVSPNYTELGGQTYDNKTGQVVDPKALGIAPTIDAEQKQVKQALSLSDKLNQENLLRFYTPAGFTPVDPKKYDYHDLDQKNAAIEKQKGAQSTSIYSKNGNKTTAALYPPIQ</sequence>
<protein>
    <submittedName>
        <fullName evidence="13">Sulfatase</fullName>
    </submittedName>
</protein>
<keyword evidence="9" id="KW-0464">Manganese</keyword>
<evidence type="ECO:0000313" key="14">
    <source>
        <dbReference type="Proteomes" id="UP000183700"/>
    </source>
</evidence>
<dbReference type="STRING" id="319970.RV00_GL002312"/>
<dbReference type="PANTHER" id="PTHR47371:SF3">
    <property type="entry name" value="PHOSPHOGLYCEROL TRANSFERASE I"/>
    <property type="match status" value="1"/>
</dbReference>
<feature type="transmembrane region" description="Helical" evidence="11">
    <location>
        <begin position="161"/>
        <end position="181"/>
    </location>
</feature>
<feature type="binding site" evidence="10">
    <location>
        <position position="264"/>
    </location>
    <ligand>
        <name>Mn(2+)</name>
        <dbReference type="ChEBI" id="CHEBI:29035"/>
    </ligand>
</feature>
<evidence type="ECO:0000259" key="12">
    <source>
        <dbReference type="Pfam" id="PF00884"/>
    </source>
</evidence>
<dbReference type="Proteomes" id="UP000183700">
    <property type="component" value="Unassembled WGS sequence"/>
</dbReference>
<feature type="binding site" evidence="10">
    <location>
        <position position="309"/>
    </location>
    <ligand>
        <name>Mn(2+)</name>
        <dbReference type="ChEBI" id="CHEBI:29035"/>
    </ligand>
</feature>
<evidence type="ECO:0000256" key="2">
    <source>
        <dbReference type="ARBA" id="ARBA00004936"/>
    </source>
</evidence>
<feature type="active site" evidence="8">
    <location>
        <position position="309"/>
    </location>
</feature>
<keyword evidence="5 11" id="KW-0812">Transmembrane</keyword>
<comment type="similarity">
    <text evidence="3">Belongs to the LTA synthase family.</text>
</comment>
<evidence type="ECO:0000256" key="8">
    <source>
        <dbReference type="PIRSR" id="PIRSR005091-1"/>
    </source>
</evidence>
<evidence type="ECO:0000256" key="7">
    <source>
        <dbReference type="ARBA" id="ARBA00023136"/>
    </source>
</evidence>
<keyword evidence="14" id="KW-1185">Reference proteome</keyword>
<dbReference type="InterPro" id="IPR050448">
    <property type="entry name" value="OpgB/LTA_synthase_biosynth"/>
</dbReference>
<feature type="binding site" evidence="10">
    <location>
        <position position="485"/>
    </location>
    <ligand>
        <name>Mn(2+)</name>
        <dbReference type="ChEBI" id="CHEBI:29035"/>
    </ligand>
</feature>
<feature type="binding site" evidence="10">
    <location>
        <position position="484"/>
    </location>
    <ligand>
        <name>Mn(2+)</name>
        <dbReference type="ChEBI" id="CHEBI:29035"/>
    </ligand>
</feature>
<feature type="binding site" evidence="9">
    <location>
        <position position="425"/>
    </location>
    <ligand>
        <name>substrate</name>
    </ligand>
</feature>
<keyword evidence="4" id="KW-1003">Cell membrane</keyword>
<evidence type="ECO:0000313" key="13">
    <source>
        <dbReference type="EMBL" id="OJG36168.1"/>
    </source>
</evidence>
<feature type="domain" description="Sulfatase N-terminal" evidence="12">
    <location>
        <begin position="256"/>
        <end position="552"/>
    </location>
</feature>
<reference evidence="13 14" key="1">
    <citation type="submission" date="2014-12" db="EMBL/GenBank/DDBJ databases">
        <title>Draft genome sequences of 29 type strains of Enterococci.</title>
        <authorList>
            <person name="Zhong Z."/>
            <person name="Sun Z."/>
            <person name="Liu W."/>
            <person name="Zhang W."/>
            <person name="Zhang H."/>
        </authorList>
    </citation>
    <scope>NUCLEOTIDE SEQUENCE [LARGE SCALE GENOMIC DNA]</scope>
    <source>
        <strain evidence="13 14">DSM 22802</strain>
    </source>
</reference>
<evidence type="ECO:0000256" key="6">
    <source>
        <dbReference type="ARBA" id="ARBA00022989"/>
    </source>
</evidence>
<dbReference type="InterPro" id="IPR000917">
    <property type="entry name" value="Sulfatase_N"/>
</dbReference>
<dbReference type="GO" id="GO:0005886">
    <property type="term" value="C:plasma membrane"/>
    <property type="evidence" value="ECO:0007669"/>
    <property type="project" value="UniProtKB-SubCell"/>
</dbReference>
<feature type="transmembrane region" description="Helical" evidence="11">
    <location>
        <begin position="75"/>
        <end position="96"/>
    </location>
</feature>
<feature type="transmembrane region" description="Helical" evidence="11">
    <location>
        <begin position="48"/>
        <end position="68"/>
    </location>
</feature>